<dbReference type="Proteomes" id="UP001345013">
    <property type="component" value="Unassembled WGS sequence"/>
</dbReference>
<evidence type="ECO:0000313" key="1">
    <source>
        <dbReference type="EMBL" id="KAK5080517.1"/>
    </source>
</evidence>
<reference evidence="1 2" key="1">
    <citation type="submission" date="2023-08" db="EMBL/GenBank/DDBJ databases">
        <title>Black Yeasts Isolated from many extreme environments.</title>
        <authorList>
            <person name="Coleine C."/>
            <person name="Stajich J.E."/>
            <person name="Selbmann L."/>
        </authorList>
    </citation>
    <scope>NUCLEOTIDE SEQUENCE [LARGE SCALE GENOMIC DNA]</scope>
    <source>
        <strain evidence="1 2">CCFEE 5885</strain>
    </source>
</reference>
<evidence type="ECO:0000313" key="2">
    <source>
        <dbReference type="Proteomes" id="UP001345013"/>
    </source>
</evidence>
<organism evidence="1 2">
    <name type="scientific">Lithohypha guttulata</name>
    <dbReference type="NCBI Taxonomy" id="1690604"/>
    <lineage>
        <taxon>Eukaryota</taxon>
        <taxon>Fungi</taxon>
        <taxon>Dikarya</taxon>
        <taxon>Ascomycota</taxon>
        <taxon>Pezizomycotina</taxon>
        <taxon>Eurotiomycetes</taxon>
        <taxon>Chaetothyriomycetidae</taxon>
        <taxon>Chaetothyriales</taxon>
        <taxon>Trichomeriaceae</taxon>
        <taxon>Lithohypha</taxon>
    </lineage>
</organism>
<gene>
    <name evidence="1" type="ORF">LTR24_008507</name>
</gene>
<sequence length="275" mass="30444">MRITPLYSELENIVGESASARNEPLFLPVVYLKLYIEHLVGFIQGDIARNASQLEGDFGVQFAHNWVDERHAKADAAAAASRMVDYMSDGPGKGRDHIKAQHDELRRYMCGCKHQVGAAICANSRRYLNRIERCPAAYQQEQIRRAADSTFSHQQAVGHSGNIKLADQNLKIARDTRVDSLAMKALAVVTVVFLPPSLIAVRVAHDPACNYFRDEILYHELTSTSADDIQYVNVRLAGLGFTSDDSQLLDLLDRLHTTGNPLGGPVALVVEMAEE</sequence>
<proteinExistence type="predicted"/>
<keyword evidence="2" id="KW-1185">Reference proteome</keyword>
<comment type="caution">
    <text evidence="1">The sequence shown here is derived from an EMBL/GenBank/DDBJ whole genome shotgun (WGS) entry which is preliminary data.</text>
</comment>
<accession>A0ABR0JZX8</accession>
<name>A0ABR0JZX8_9EURO</name>
<protein>
    <submittedName>
        <fullName evidence="1">Uncharacterized protein</fullName>
    </submittedName>
</protein>
<dbReference type="EMBL" id="JAVRRG010000149">
    <property type="protein sequence ID" value="KAK5080517.1"/>
    <property type="molecule type" value="Genomic_DNA"/>
</dbReference>